<reference evidence="2 3" key="1">
    <citation type="journal article" date="2014" name="Appl. Environ. Microbiol.">
        <title>Comparative Genome Analysis of 'Candidatus Methanoplasma termitum' Indicates a New Mode of Energy Metabolism in the Seventh Order of Methanogens.</title>
        <authorList>
            <person name="Lang K."/>
            <person name="Schuldes J."/>
            <person name="Klingl A."/>
            <person name="Poehlein A."/>
            <person name="Daniel R."/>
            <person name="Brune A."/>
        </authorList>
    </citation>
    <scope>NUCLEOTIDE SEQUENCE [LARGE SCALE GENOMIC DNA]</scope>
    <source>
        <strain evidence="3">Mpt1</strain>
    </source>
</reference>
<dbReference type="HOGENOM" id="CLU_1631555_0_0_2"/>
<dbReference type="AlphaFoldDB" id="A0A0A7LB60"/>
<accession>A0A0A7LB60</accession>
<keyword evidence="1" id="KW-0812">Transmembrane</keyword>
<keyword evidence="1" id="KW-0472">Membrane</keyword>
<feature type="transmembrane region" description="Helical" evidence="1">
    <location>
        <begin position="20"/>
        <end position="38"/>
    </location>
</feature>
<evidence type="ECO:0000313" key="3">
    <source>
        <dbReference type="Proteomes" id="UP000030787"/>
    </source>
</evidence>
<name>A0A0A7LB60_9ARCH</name>
<dbReference type="KEGG" id="mear:Mpt1_c04150"/>
<evidence type="ECO:0000313" key="2">
    <source>
        <dbReference type="EMBL" id="AIZ56309.1"/>
    </source>
</evidence>
<keyword evidence="3" id="KW-1185">Reference proteome</keyword>
<protein>
    <submittedName>
        <fullName evidence="2">Uncharacterized protein</fullName>
    </submittedName>
</protein>
<keyword evidence="1" id="KW-1133">Transmembrane helix</keyword>
<organism evidence="2 3">
    <name type="scientific">Candidatus Methanoplasma termitum</name>
    <dbReference type="NCBI Taxonomy" id="1577791"/>
    <lineage>
        <taxon>Archaea</taxon>
        <taxon>Methanobacteriati</taxon>
        <taxon>Thermoplasmatota</taxon>
        <taxon>Thermoplasmata</taxon>
        <taxon>Methanomassiliicoccales</taxon>
        <taxon>Methanomassiliicoccaceae</taxon>
        <taxon>Candidatus Methanoplasma</taxon>
    </lineage>
</organism>
<dbReference type="EMBL" id="CP010070">
    <property type="protein sequence ID" value="AIZ56309.1"/>
    <property type="molecule type" value="Genomic_DNA"/>
</dbReference>
<dbReference type="Proteomes" id="UP000030787">
    <property type="component" value="Chromosome"/>
</dbReference>
<gene>
    <name evidence="2" type="ORF">Mpt1_c04150</name>
</gene>
<sequence>MYKFPPPYRIMAEESPKKSYRWVLTVIVIAATCIAMFGKATAHHTVSTFDPHAIDPSQLDKLKELYDLEYNAEHPALIQIEITSTRSMTVSADVYIDGKFYMTYNNITPGSTFHNVNDYKYTSSTTGKSMSVSVTLKGSSQVQDSKTITTYADGKYTVRLYV</sequence>
<evidence type="ECO:0000256" key="1">
    <source>
        <dbReference type="SAM" id="Phobius"/>
    </source>
</evidence>
<dbReference type="STRING" id="1577791.Mpt1_c04150"/>
<proteinExistence type="predicted"/>